<reference evidence="2" key="1">
    <citation type="submission" date="2018-09" db="EMBL/GenBank/DDBJ databases">
        <title>Chryseolinea sp. KIS68-18 isolated from soil.</title>
        <authorList>
            <person name="Weon H.-Y."/>
            <person name="Kwon S.-W."/>
            <person name="Lee S.A."/>
        </authorList>
    </citation>
    <scope>NUCLEOTIDE SEQUENCE [LARGE SCALE GENOMIC DNA]</scope>
    <source>
        <strain evidence="2">KIS68-18</strain>
    </source>
</reference>
<evidence type="ECO:0000313" key="2">
    <source>
        <dbReference type="Proteomes" id="UP000266183"/>
    </source>
</evidence>
<gene>
    <name evidence="1" type="ORF">D4L85_11495</name>
</gene>
<sequence>MKALLKSIAKRVLFGNRVAKSFPAVRIPIGKVEEKVFLSWPDGRLDISERHCIVCHAPFCLSVWLTPEEWRRVETNVPTISVTTGEKIHAELITAVVKKIDVANGFLVVVKAEKAFCHQKSAWFQYFIRRYFKNKNSAEEDKFYAAAYSYPRRVIAVSFRDESYYNIFPMDFQCHIPQSGLYVLGLRTTNITLQKIIQSEKIVIGDTDGAELSVIYALGNNHSSQPPSIEQLPFTVSASEAFHFPVPDFSASYKEIRLIGHYNLGTHTMLVGEIVNAREVREKQSYLYHISFLQSLGMHYTSA</sequence>
<proteinExistence type="predicted"/>
<keyword evidence="2" id="KW-1185">Reference proteome</keyword>
<dbReference type="Proteomes" id="UP000266183">
    <property type="component" value="Chromosome"/>
</dbReference>
<dbReference type="KEGG" id="chk:D4L85_11495"/>
<dbReference type="Gene3D" id="2.30.110.10">
    <property type="entry name" value="Electron Transport, Fmn-binding Protein, Chain A"/>
    <property type="match status" value="1"/>
</dbReference>
<protein>
    <submittedName>
        <fullName evidence="1">Flavin reductase</fullName>
    </submittedName>
</protein>
<organism evidence="1 2">
    <name type="scientific">Chryseolinea soli</name>
    <dbReference type="NCBI Taxonomy" id="2321403"/>
    <lineage>
        <taxon>Bacteria</taxon>
        <taxon>Pseudomonadati</taxon>
        <taxon>Bacteroidota</taxon>
        <taxon>Cytophagia</taxon>
        <taxon>Cytophagales</taxon>
        <taxon>Fulvivirgaceae</taxon>
        <taxon>Chryseolinea</taxon>
    </lineage>
</organism>
<dbReference type="RefSeq" id="WP_119754445.1">
    <property type="nucleotide sequence ID" value="NZ_CP032382.1"/>
</dbReference>
<dbReference type="SUPFAM" id="SSF50475">
    <property type="entry name" value="FMN-binding split barrel"/>
    <property type="match status" value="1"/>
</dbReference>
<name>A0A385SHF1_9BACT</name>
<evidence type="ECO:0000313" key="1">
    <source>
        <dbReference type="EMBL" id="AYB31163.1"/>
    </source>
</evidence>
<dbReference type="InterPro" id="IPR012349">
    <property type="entry name" value="Split_barrel_FMN-bd"/>
</dbReference>
<dbReference type="AlphaFoldDB" id="A0A385SHF1"/>
<dbReference type="OrthoDB" id="789889at2"/>
<accession>A0A385SHF1</accession>
<dbReference type="EMBL" id="CP032382">
    <property type="protein sequence ID" value="AYB31163.1"/>
    <property type="molecule type" value="Genomic_DNA"/>
</dbReference>